<evidence type="ECO:0000313" key="2">
    <source>
        <dbReference type="EMBL" id="KAJ7699279.1"/>
    </source>
</evidence>
<dbReference type="Proteomes" id="UP001221757">
    <property type="component" value="Unassembled WGS sequence"/>
</dbReference>
<name>A0AAD7DUI4_MYCRO</name>
<sequence length="239" mass="26711">MPYISLFLCAAFTLVNIVFTISSRRTAASLDPPVTHKNIHLLRRPSQYIRFDEVQRPSEPIPRQFNNYPIAVAQIDAADEGRIFAEDARAYMSPIGTVVPGDRRVLVTPTISTVVQFRTIDWGMEDCELHVSLPALSLGVGPKGVSVVVHRLNQTYPLDLATLSYRTRPPRVAKLASVQLSRTEGTVWHRRFACAADDVLTFELECSQTDGGDCLVEWWQKRGHVEPVPAVYLTQHATA</sequence>
<protein>
    <recommendedName>
        <fullName evidence="4">Ubiquitin 3 binding protein But2 C-terminal domain-containing protein</fullName>
    </recommendedName>
</protein>
<feature type="signal peptide" evidence="1">
    <location>
        <begin position="1"/>
        <end position="20"/>
    </location>
</feature>
<evidence type="ECO:0000256" key="1">
    <source>
        <dbReference type="SAM" id="SignalP"/>
    </source>
</evidence>
<accession>A0AAD7DUI4</accession>
<reference evidence="2" key="1">
    <citation type="submission" date="2023-03" db="EMBL/GenBank/DDBJ databases">
        <title>Massive genome expansion in bonnet fungi (Mycena s.s.) driven by repeated elements and novel gene families across ecological guilds.</title>
        <authorList>
            <consortium name="Lawrence Berkeley National Laboratory"/>
            <person name="Harder C.B."/>
            <person name="Miyauchi S."/>
            <person name="Viragh M."/>
            <person name="Kuo A."/>
            <person name="Thoen E."/>
            <person name="Andreopoulos B."/>
            <person name="Lu D."/>
            <person name="Skrede I."/>
            <person name="Drula E."/>
            <person name="Henrissat B."/>
            <person name="Morin E."/>
            <person name="Kohler A."/>
            <person name="Barry K."/>
            <person name="LaButti K."/>
            <person name="Morin E."/>
            <person name="Salamov A."/>
            <person name="Lipzen A."/>
            <person name="Mereny Z."/>
            <person name="Hegedus B."/>
            <person name="Baldrian P."/>
            <person name="Stursova M."/>
            <person name="Weitz H."/>
            <person name="Taylor A."/>
            <person name="Grigoriev I.V."/>
            <person name="Nagy L.G."/>
            <person name="Martin F."/>
            <person name="Kauserud H."/>
        </authorList>
    </citation>
    <scope>NUCLEOTIDE SEQUENCE</scope>
    <source>
        <strain evidence="2">CBHHK067</strain>
    </source>
</reference>
<feature type="chain" id="PRO_5041923272" description="Ubiquitin 3 binding protein But2 C-terminal domain-containing protein" evidence="1">
    <location>
        <begin position="21"/>
        <end position="239"/>
    </location>
</feature>
<keyword evidence="3" id="KW-1185">Reference proteome</keyword>
<gene>
    <name evidence="2" type="ORF">B0H17DRAFT_1196369</name>
</gene>
<proteinExistence type="predicted"/>
<organism evidence="2 3">
    <name type="scientific">Mycena rosella</name>
    <name type="common">Pink bonnet</name>
    <name type="synonym">Agaricus rosellus</name>
    <dbReference type="NCBI Taxonomy" id="1033263"/>
    <lineage>
        <taxon>Eukaryota</taxon>
        <taxon>Fungi</taxon>
        <taxon>Dikarya</taxon>
        <taxon>Basidiomycota</taxon>
        <taxon>Agaricomycotina</taxon>
        <taxon>Agaricomycetes</taxon>
        <taxon>Agaricomycetidae</taxon>
        <taxon>Agaricales</taxon>
        <taxon>Marasmiineae</taxon>
        <taxon>Mycenaceae</taxon>
        <taxon>Mycena</taxon>
    </lineage>
</organism>
<comment type="caution">
    <text evidence="2">The sequence shown here is derived from an EMBL/GenBank/DDBJ whole genome shotgun (WGS) entry which is preliminary data.</text>
</comment>
<evidence type="ECO:0008006" key="4">
    <source>
        <dbReference type="Google" id="ProtNLM"/>
    </source>
</evidence>
<dbReference type="AlphaFoldDB" id="A0AAD7DUI4"/>
<keyword evidence="1" id="KW-0732">Signal</keyword>
<evidence type="ECO:0000313" key="3">
    <source>
        <dbReference type="Proteomes" id="UP001221757"/>
    </source>
</evidence>
<dbReference type="EMBL" id="JARKIE010000023">
    <property type="protein sequence ID" value="KAJ7699279.1"/>
    <property type="molecule type" value="Genomic_DNA"/>
</dbReference>